<gene>
    <name evidence="1" type="ORF">G3574_14870</name>
</gene>
<organism evidence="1 2">
    <name type="scientific">Noviherbaspirillum galbum</name>
    <dbReference type="NCBI Taxonomy" id="2709383"/>
    <lineage>
        <taxon>Bacteria</taxon>
        <taxon>Pseudomonadati</taxon>
        <taxon>Pseudomonadota</taxon>
        <taxon>Betaproteobacteria</taxon>
        <taxon>Burkholderiales</taxon>
        <taxon>Oxalobacteraceae</taxon>
        <taxon>Noviherbaspirillum</taxon>
    </lineage>
</organism>
<comment type="caution">
    <text evidence="1">The sequence shown here is derived from an EMBL/GenBank/DDBJ whole genome shotgun (WGS) entry which is preliminary data.</text>
</comment>
<proteinExistence type="predicted"/>
<evidence type="ECO:0000313" key="2">
    <source>
        <dbReference type="Proteomes" id="UP000482155"/>
    </source>
</evidence>
<protein>
    <submittedName>
        <fullName evidence="1">Uncharacterized protein</fullName>
    </submittedName>
</protein>
<name>A0A6B3SN88_9BURK</name>
<dbReference type="NCBIfam" id="TIGR02913">
    <property type="entry name" value="HAF_rpt"/>
    <property type="match status" value="2"/>
</dbReference>
<keyword evidence="2" id="KW-1185">Reference proteome</keyword>
<dbReference type="RefSeq" id="WP_163964522.1">
    <property type="nucleotide sequence ID" value="NZ_JAAIVB010000048.1"/>
</dbReference>
<dbReference type="EMBL" id="JAAIVB010000048">
    <property type="protein sequence ID" value="NEX62370.1"/>
    <property type="molecule type" value="Genomic_DNA"/>
</dbReference>
<dbReference type="Proteomes" id="UP000482155">
    <property type="component" value="Unassembled WGS sequence"/>
</dbReference>
<evidence type="ECO:0000313" key="1">
    <source>
        <dbReference type="EMBL" id="NEX62370.1"/>
    </source>
</evidence>
<reference evidence="1 2" key="1">
    <citation type="submission" date="2020-02" db="EMBL/GenBank/DDBJ databases">
        <authorList>
            <person name="Kim M.K."/>
        </authorList>
    </citation>
    <scope>NUCLEOTIDE SEQUENCE [LARGE SCALE GENOMIC DNA]</scope>
    <source>
        <strain evidence="1 2">17J57-3</strain>
    </source>
</reference>
<dbReference type="InterPro" id="IPR014262">
    <property type="entry name" value="HAF_rpt"/>
</dbReference>
<accession>A0A6B3SN88</accession>
<sequence>MHPLVSHLSRLLAICIALCTVACSGGEGQEDGSRRLAVEAARAVAPGQSTPFTARIAAAPPDGSSLSGIVRLEVEGSALANAELLPERGYLPRLGVFILNEDGTRATLDLDTTTLPNGETRMRISAFEVPAAQAAATEIVAMPARTWFIANETQPAAGFAAALTEAPPDGATLAGKVRLEIQGSGIANAELLPERGYLPRLAVFNVSADKKRAWLDLDTASLPAGTQTVRISAFDVMQAQPGAREIVAMSPRHWNVQGTAGFAATLAAAPAHGGLVAGKVRLEVRGSGLRNVELLPPAGYLPRLGVFDVSADGTRAWLNLDTDVLAAGSLTARISAFNVPAGEAGAAEIIAMPPRQWRLRFAEPARWHVADLGSLGAAGGDAGAADINDLGEVVGQSGLDPSNSRIHAFVFRDGYMHDLGTLGGPYSVATAINNRGQIVGTSPAPGLQGAGFMVEDGQMRPLGGLGNPEGINDAGDVVGGLPAGDDLPCFLYCAFLLRNGQTINLGDFNPDSNDVAIATGINDAGQILVTRGQKFFRQGYVVSNGVATNIGALPDGPSPVSGTSAYAINGHGDVAGTSNGSAFVYRQANGTMTNITPGVPETSRATGLNALGQAVGDISHPDGSSQPFLFSNGVLTMLNELAEVKASGWTLDTATKINDAGQIVGAGRNAAGTNHPYLLSPPAKGPAAR</sequence>
<dbReference type="AlphaFoldDB" id="A0A6B3SN88"/>